<dbReference type="PANTHER" id="PTHR33639:SF2">
    <property type="entry name" value="DUF393 DOMAIN-CONTAINING PROTEIN"/>
    <property type="match status" value="1"/>
</dbReference>
<dbReference type="EMBL" id="CACSIO010000062">
    <property type="protein sequence ID" value="CAA0125837.1"/>
    <property type="molecule type" value="Genomic_DNA"/>
</dbReference>
<accession>A0A5S9R2H2</accession>
<dbReference type="InterPro" id="IPR052927">
    <property type="entry name" value="DCC_oxidoreductase"/>
</dbReference>
<keyword evidence="2" id="KW-1185">Reference proteome</keyword>
<dbReference type="Pfam" id="PF04134">
    <property type="entry name" value="DCC1-like"/>
    <property type="match status" value="1"/>
</dbReference>
<evidence type="ECO:0000313" key="1">
    <source>
        <dbReference type="EMBL" id="CAA0125837.1"/>
    </source>
</evidence>
<dbReference type="OrthoDB" id="9785438at2"/>
<dbReference type="AlphaFoldDB" id="A0A5S9R2H2"/>
<sequence>MKHPFPEYLNPDIPIILFDGDCALCSGVVQFVLDNDRVGDLHFASLQSPVGQSLLRYFGLPEKDFDSYLVVEGETYSNKFRAVQRMSFHMGGGWRFLHHFSRVIPRFIGDFIYVHGFKARYRLFGHAEACRLLDPSQKSRFLDLDASVFKAAAEA</sequence>
<proteinExistence type="predicted"/>
<evidence type="ECO:0000313" key="2">
    <source>
        <dbReference type="Proteomes" id="UP000441399"/>
    </source>
</evidence>
<dbReference type="Proteomes" id="UP000441399">
    <property type="component" value="Unassembled WGS sequence"/>
</dbReference>
<evidence type="ECO:0008006" key="3">
    <source>
        <dbReference type="Google" id="ProtNLM"/>
    </source>
</evidence>
<protein>
    <recommendedName>
        <fullName evidence="3">Thiol-disulfide oxidoreductase DCC</fullName>
    </recommendedName>
</protein>
<dbReference type="PANTHER" id="PTHR33639">
    <property type="entry name" value="THIOL-DISULFIDE OXIDOREDUCTASE DCC"/>
    <property type="match status" value="1"/>
</dbReference>
<organism evidence="1 2">
    <name type="scientific">BD1-7 clade bacterium</name>
    <dbReference type="NCBI Taxonomy" id="2029982"/>
    <lineage>
        <taxon>Bacteria</taxon>
        <taxon>Pseudomonadati</taxon>
        <taxon>Pseudomonadota</taxon>
        <taxon>Gammaproteobacteria</taxon>
        <taxon>Cellvibrionales</taxon>
        <taxon>Spongiibacteraceae</taxon>
        <taxon>BD1-7 clade</taxon>
    </lineage>
</organism>
<dbReference type="GO" id="GO:0015035">
    <property type="term" value="F:protein-disulfide reductase activity"/>
    <property type="evidence" value="ECO:0007669"/>
    <property type="project" value="InterPro"/>
</dbReference>
<gene>
    <name evidence="1" type="ORF">OPDIPICF_03641</name>
</gene>
<name>A0A5S9R2H2_9GAMM</name>
<dbReference type="InterPro" id="IPR007263">
    <property type="entry name" value="DCC1-like"/>
</dbReference>
<reference evidence="1 2" key="1">
    <citation type="submission" date="2019-11" db="EMBL/GenBank/DDBJ databases">
        <authorList>
            <person name="Holert J."/>
        </authorList>
    </citation>
    <scope>NUCLEOTIDE SEQUENCE [LARGE SCALE GENOMIC DNA]</scope>
    <source>
        <strain evidence="1">SB11_3</strain>
    </source>
</reference>